<organism evidence="1 2">
    <name type="scientific">Methylosinus trichosporium (strain ATCC 35070 / NCIMB 11131 / UNIQEM 75 / OB3b)</name>
    <dbReference type="NCBI Taxonomy" id="595536"/>
    <lineage>
        <taxon>Bacteria</taxon>
        <taxon>Pseudomonadati</taxon>
        <taxon>Pseudomonadota</taxon>
        <taxon>Alphaproteobacteria</taxon>
        <taxon>Hyphomicrobiales</taxon>
        <taxon>Methylocystaceae</taxon>
        <taxon>Methylosinus</taxon>
    </lineage>
</organism>
<dbReference type="EMBL" id="CP023737">
    <property type="protein sequence ID" value="ATQ69564.1"/>
    <property type="molecule type" value="Genomic_DNA"/>
</dbReference>
<accession>A0A2D2D3L3</accession>
<reference evidence="2" key="1">
    <citation type="submission" date="2017-10" db="EMBL/GenBank/DDBJ databases">
        <title>Completed PacBio SMRT sequence of Methylosinus trichosporium OB3b reveals presence of a third large plasmid.</title>
        <authorList>
            <person name="Charles T.C."/>
            <person name="Lynch M.D.J."/>
            <person name="Heil J.R."/>
            <person name="Cheng J."/>
        </authorList>
    </citation>
    <scope>NUCLEOTIDE SEQUENCE [LARGE SCALE GENOMIC DNA]</scope>
    <source>
        <strain evidence="2">OB3b</strain>
    </source>
</reference>
<protein>
    <submittedName>
        <fullName evidence="1">Uncharacterized protein</fullName>
    </submittedName>
</protein>
<gene>
    <name evidence="1" type="ORF">CQW49_18020</name>
</gene>
<name>A0A2D2D3L3_METT3</name>
<dbReference type="AlphaFoldDB" id="A0A2D2D3L3"/>
<sequence>MINKSALSSTFLPPAIAFDSAPCTSIYPARGDLMSAMNELNVMPGTSIVLQRVATPSTMR</sequence>
<proteinExistence type="predicted"/>
<evidence type="ECO:0000313" key="2">
    <source>
        <dbReference type="Proteomes" id="UP000230709"/>
    </source>
</evidence>
<keyword evidence="2" id="KW-1185">Reference proteome</keyword>
<dbReference type="Proteomes" id="UP000230709">
    <property type="component" value="Chromosome"/>
</dbReference>
<dbReference type="KEGG" id="mtw:CQW49_18020"/>
<evidence type="ECO:0000313" key="1">
    <source>
        <dbReference type="EMBL" id="ATQ69564.1"/>
    </source>
</evidence>